<evidence type="ECO:0000313" key="9">
    <source>
        <dbReference type="Proteomes" id="UP000002149"/>
    </source>
</evidence>
<gene>
    <name evidence="8" type="ordered locus">CNI03820</name>
</gene>
<name>Q5KB45_CRYD1</name>
<feature type="region of interest" description="Disordered" evidence="5">
    <location>
        <begin position="2279"/>
        <end position="2314"/>
    </location>
</feature>
<dbReference type="Pfam" id="PF14429">
    <property type="entry name" value="DOCK-C2"/>
    <property type="match status" value="1"/>
</dbReference>
<feature type="domain" description="DOCKER" evidence="7">
    <location>
        <begin position="1701"/>
        <end position="2113"/>
    </location>
</feature>
<reference evidence="8 9" key="1">
    <citation type="journal article" date="2005" name="Science">
        <title>The genome of the basidiomycetous yeast and human pathogen Cryptococcus neoformans.</title>
        <authorList>
            <person name="Loftus B.J."/>
            <person name="Fung E."/>
            <person name="Roncaglia P."/>
            <person name="Rowley D."/>
            <person name="Amedeo P."/>
            <person name="Bruno D."/>
            <person name="Vamathevan J."/>
            <person name="Miranda M."/>
            <person name="Anderson I.J."/>
            <person name="Fraser J.A."/>
            <person name="Allen J.E."/>
            <person name="Bosdet I.E."/>
            <person name="Brent M.R."/>
            <person name="Chiu R."/>
            <person name="Doering T.L."/>
            <person name="Donlin M.J."/>
            <person name="D'Souza C.A."/>
            <person name="Fox D.S."/>
            <person name="Grinberg V."/>
            <person name="Fu J."/>
            <person name="Fukushima M."/>
            <person name="Haas B.J."/>
            <person name="Huang J.C."/>
            <person name="Janbon G."/>
            <person name="Jones S.J."/>
            <person name="Koo H.L."/>
            <person name="Krzywinski M.I."/>
            <person name="Kwon-Chung J.K."/>
            <person name="Lengeler K.B."/>
            <person name="Maiti R."/>
            <person name="Marra M.A."/>
            <person name="Marra R.E."/>
            <person name="Mathewson C.A."/>
            <person name="Mitchell T.G."/>
            <person name="Pertea M."/>
            <person name="Riggs F.R."/>
            <person name="Salzberg S.L."/>
            <person name="Schein J.E."/>
            <person name="Shvartsbeyn A."/>
            <person name="Shin H."/>
            <person name="Shumway M."/>
            <person name="Specht C.A."/>
            <person name="Suh B.B."/>
            <person name="Tenney A."/>
            <person name="Utterback T.R."/>
            <person name="Wickes B.L."/>
            <person name="Wortman J.R."/>
            <person name="Wye N.H."/>
            <person name="Kronstad J.W."/>
            <person name="Lodge J.K."/>
            <person name="Heitman J."/>
            <person name="Davis R.W."/>
            <person name="Fraser C.M."/>
            <person name="Hyman R.W."/>
        </authorList>
    </citation>
    <scope>NUCLEOTIDE SEQUENCE [LARGE SCALE GENOMIC DNA]</scope>
    <source>
        <strain evidence="9">JEC21 / ATCC MYA-565</strain>
    </source>
</reference>
<dbReference type="Gene3D" id="1.25.40.410">
    <property type="match status" value="1"/>
</dbReference>
<dbReference type="InterPro" id="IPR032376">
    <property type="entry name" value="DOCK_N"/>
</dbReference>
<dbReference type="GO" id="GO:0005085">
    <property type="term" value="F:guanyl-nucleotide exchange factor activity"/>
    <property type="evidence" value="ECO:0000318"/>
    <property type="project" value="GO_Central"/>
</dbReference>
<dbReference type="Gene3D" id="1.20.58.740">
    <property type="match status" value="1"/>
</dbReference>
<dbReference type="HOGENOM" id="CLU_000595_3_0_1"/>
<dbReference type="InterPro" id="IPR035892">
    <property type="entry name" value="C2_domain_sf"/>
</dbReference>
<dbReference type="Pfam" id="PF23554">
    <property type="entry name" value="TPR_DOCK"/>
    <property type="match status" value="1"/>
</dbReference>
<accession>Q55MS0</accession>
<dbReference type="KEGG" id="cne:CNI03820"/>
<feature type="region of interest" description="Disordered" evidence="5">
    <location>
        <begin position="1"/>
        <end position="27"/>
    </location>
</feature>
<dbReference type="GeneID" id="3259757"/>
<dbReference type="Gene3D" id="1.20.1270.350">
    <property type="entry name" value="Dedicator of cytokinesis N-terminal subdomain"/>
    <property type="match status" value="1"/>
</dbReference>
<evidence type="ECO:0000256" key="1">
    <source>
        <dbReference type="ARBA" id="ARBA00004496"/>
    </source>
</evidence>
<dbReference type="InterPro" id="IPR027357">
    <property type="entry name" value="DOCKER_dom"/>
</dbReference>
<dbReference type="InterPro" id="IPR043162">
    <property type="entry name" value="DOCK_C_lobe_C"/>
</dbReference>
<feature type="compositionally biased region" description="Polar residues" evidence="5">
    <location>
        <begin position="2183"/>
        <end position="2197"/>
    </location>
</feature>
<comment type="subcellular location">
    <subcellularLocation>
        <location evidence="1">Cytoplasm</location>
    </subcellularLocation>
</comment>
<dbReference type="GO" id="GO:0005737">
    <property type="term" value="C:cytoplasm"/>
    <property type="evidence" value="ECO:0000318"/>
    <property type="project" value="GO_Central"/>
</dbReference>
<organism evidence="8 9">
    <name type="scientific">Cryptococcus deneoformans (strain JEC21 / ATCC MYA-565)</name>
    <name type="common">Cryptococcus neoformans var. neoformans serotype D</name>
    <dbReference type="NCBI Taxonomy" id="214684"/>
    <lineage>
        <taxon>Eukaryota</taxon>
        <taxon>Fungi</taxon>
        <taxon>Dikarya</taxon>
        <taxon>Basidiomycota</taxon>
        <taxon>Agaricomycotina</taxon>
        <taxon>Tremellomycetes</taxon>
        <taxon>Tremellales</taxon>
        <taxon>Cryptococcaceae</taxon>
        <taxon>Cryptococcus</taxon>
        <taxon>Cryptococcus neoformans species complex</taxon>
    </lineage>
</organism>
<dbReference type="CDD" id="cd11684">
    <property type="entry name" value="DHR2_DOCK"/>
    <property type="match status" value="1"/>
</dbReference>
<dbReference type="Pfam" id="PF16172">
    <property type="entry name" value="DOCK_N"/>
    <property type="match status" value="1"/>
</dbReference>
<feature type="compositionally biased region" description="Polar residues" evidence="5">
    <location>
        <begin position="1"/>
        <end position="13"/>
    </location>
</feature>
<dbReference type="PROSITE" id="PS51650">
    <property type="entry name" value="C2_DOCK"/>
    <property type="match status" value="1"/>
</dbReference>
<feature type="compositionally biased region" description="Basic residues" evidence="5">
    <location>
        <begin position="2235"/>
        <end position="2244"/>
    </location>
</feature>
<dbReference type="Gene3D" id="2.60.40.150">
    <property type="entry name" value="C2 domain"/>
    <property type="match status" value="1"/>
</dbReference>
<dbReference type="RefSeq" id="XP_024513590.1">
    <property type="nucleotide sequence ID" value="XM_024657880.1"/>
</dbReference>
<dbReference type="InParanoid" id="Q5KB45"/>
<dbReference type="GO" id="GO:0007264">
    <property type="term" value="P:small GTPase-mediated signal transduction"/>
    <property type="evidence" value="ECO:0007669"/>
    <property type="project" value="InterPro"/>
</dbReference>
<dbReference type="InterPro" id="IPR027007">
    <property type="entry name" value="C2_DOCK-type_domain"/>
</dbReference>
<dbReference type="Proteomes" id="UP000002149">
    <property type="component" value="Chromosome 9"/>
</dbReference>
<sequence>MSSQQPYMASSYHSFRDSAPGPSRSQHVTGTWQPLPYIYSGFVIYPFHPEVPPPTPTTLDETSPKLPPFVPQHGLDILPWSGGKPDLAGGDLYPQGERNPYEIRLDIGDEFYAFEEYRCPIEEDGRGDLWYRGFVVQAVSITSLSPVIPSEAMSAQTVSFPRPEPSVLTGIFPASVCHIRPGNENDTGELSIAYEKAIQAAEQRNRRVLEESDYNLRALGTGILSEMDTVKEEDEGYAGLVSKPQNFGLERGVVEVGSSEGRPVDALSRKGSKNSFSKPNRPKSLVLEQRKTVIEEDKDQPPLPRLTAGDSTAGGQQWPLIDEIACAIREWYSRLPTYLANREYRLFNTVTQHIDALSLGRRQLLSQMLSGDELVRVRRECVSRLVKCNVAQGLDVIVRNLEDGSVVVVDRERAYSGTKWVGGISCYVYQVRLAYIDVIPLDNVFAEVFLTPQKAVFQSHTLTSSKGELSDLPAGSFYHLFLELRAFVANPCAPGETAELYFSLYNKADKRFISEEYCLILNHYGSPARDSEQRLGRIRTLFTDLKVEDLAPDTYLVCKIIRNGAMKMRSDDSMLPASLSASVAGQRSSLYGISETGLSGHNQWRGDSLMNLTDDSFSVTSAYGPETHRPPTTTGTTNAPSSTIGGGSGFGGKVRVRRPLGWAVMLLPPMSKLMGDGLDRDGGGVEQSVKIYVPREEKDFAGMFDDVIHNRVKQYMDFSRAQSIVLYLKSLRGPAPQLVREHPSLLLDIPLTSRLSFPDVVFPGHSRHDLYIKLCSASFTSAPSSSSGSMRLKKNVSPGYNSDVQVTMEMRKADGTVVEDAIMAGGSGEPGTSQWNSMVFHHNDKPVYDELVKIPLPVQLSEYHLFLTFGSKSKNKQMTADEAEKPFAFTYLPISTANIFVKDDDHELVLYHMDKNFQSTPSLYFDAPHSAKDWAHDPVLPDTILKGMSPLRDRVMIRTRLCSSVHTQDETLRSLFAWQTATESENAIGLCEMLKMFGFVEEEEISRFVPQVLDSLFGILVTSLSERQEQLNDLVFKGMVKVLTMANDRRFPNFKAILHMYTSKQFHFPAASFQLLRSMKSVMALPHTKDYRLFLKVWHLFFQFIIRSREQDRGRSVGADVTSAHIEAEFQSQIKHILKEINNLMESPDKSLIGTQTLAVQHYANILPDLAHIFQPLEIAEIIIAFADTLSYATGSIAVYKLLLLLQVVKNTFEMSESRRLLVPAIVRWLKPHLGRFDEYSGGMEPDQTAKDGRRMKWLECNRLAVTGLAWMTDKLQQCYVSPQVQANEDVKRQEEDNLEYCLTLLSGLYSSYAELSNPRTLDAFHRQRSSITSSIWEDTPDIFPTSYPFALISQLPPPSLFEAHQNANDSGMSASELFNCGLAECAVVIVNVILATPVDSIIRWIRETLEIEGAESCGKLFIHSFDFVKSVISFEAFPSQWLTLRSMCFSGLLKLLECIATVMEDDIFVPSPPKSTGNSIFPSKIEGFDANLWRKCFELLCDFCGSEELTLEDQTPQRRRAEWIISGDLREGGARLLLRLWNAVGWPLDIPGGHALRMGGYQTKFTGLGSKVLELCQSGHDVLCETAVEILFSLIYAEHLLDKECTSIETEVFVTLDKLFTAEATPSSSDPTLKSYFVAELRNVFESSPEIHPSFTTKLSSFLSQAEYFIDLLLALRDVPVGPLWHDERATAIYQLMNFVSAMGRKGLYVRYVHELVKNSKSVKNWLGAGLALKLHADIYKWKVGDEHWVDAGRWGDLELPAHSEFARKQAIYYHILGYLAQAEAHEFSINLCQELITQHQRLTYDINMITELLGHQAKLWMTIGEAPRPKQEYFRVAYFGDILSLDKNKDYVIRAQVGQKYTDFCDILQTKYRQATIHRSKIPPPESIKRGTDPVIWIMPVTPEPDLTNPVFGENVSDNVQSYWRWNGIRRFSSVRPYLKDPGERETALAWTEKTLLITKDELPGVLCRGEIVNIRYEQIAPIAMAIMEIKAAIKSLQKSSRGENGRLPESKALGTAINNAVDSPVSERIKRYRELFIEGTYLDSHPEDCEEIQQLKTAIIQYVRAIQDSLEVHKRICRDVAFYEILKNQLYKSFAEEAGFPSSSASSDDHFPSFPSFAPDSSDHGKYYSSTKSQPSISISFHRSSADRSFSDHREPNITSTMGSEGYNLPPLRIGRLPSSGGQPLTVHSASTHTHTPRESTSTTHNTPSTPVRAGITTPTSPPFRTPSRTGSARKKDHRRSLTSPLGPSELGHGKNRSVSSLSIRAKNMMRIASRSSGNVVAENDVDEEAPPAPAKEKGLKRFGSLIRKTK</sequence>
<evidence type="ECO:0000259" key="7">
    <source>
        <dbReference type="PROSITE" id="PS51651"/>
    </source>
</evidence>
<evidence type="ECO:0000256" key="5">
    <source>
        <dbReference type="SAM" id="MobiDB-lite"/>
    </source>
</evidence>
<evidence type="ECO:0000313" key="8">
    <source>
        <dbReference type="EMBL" id="AAW45721.2"/>
    </source>
</evidence>
<dbReference type="InterPro" id="IPR056372">
    <property type="entry name" value="TPR_DOCK"/>
</dbReference>
<dbReference type="InterPro" id="IPR026791">
    <property type="entry name" value="DOCK"/>
</dbReference>
<dbReference type="PANTHER" id="PTHR45653:SF10">
    <property type="entry name" value="MYOBLAST CITY, ISOFORM B"/>
    <property type="match status" value="1"/>
</dbReference>
<dbReference type="STRING" id="214684.Q5KB45"/>
<dbReference type="OrthoDB" id="18896at2759"/>
<keyword evidence="2" id="KW-0963">Cytoplasm</keyword>
<dbReference type="PROSITE" id="PS51651">
    <property type="entry name" value="DOCKER"/>
    <property type="match status" value="1"/>
</dbReference>
<dbReference type="VEuPathDB" id="FungiDB:CNI03820"/>
<evidence type="ECO:0000256" key="4">
    <source>
        <dbReference type="PROSITE-ProRule" id="PRU00983"/>
    </source>
</evidence>
<feature type="region of interest" description="Disordered" evidence="5">
    <location>
        <begin position="258"/>
        <end position="314"/>
    </location>
</feature>
<accession>Q5KB45</accession>
<protein>
    <submittedName>
        <fullName evidence="8">Cytoplasm protein, putative</fullName>
    </submittedName>
</protein>
<dbReference type="eggNOG" id="KOG1998">
    <property type="taxonomic scope" value="Eukaryota"/>
</dbReference>
<keyword evidence="9" id="KW-1185">Reference proteome</keyword>
<dbReference type="GO" id="GO:0005886">
    <property type="term" value="C:plasma membrane"/>
    <property type="evidence" value="ECO:0000318"/>
    <property type="project" value="GO_Central"/>
</dbReference>
<evidence type="ECO:0000256" key="3">
    <source>
        <dbReference type="ARBA" id="ARBA00022553"/>
    </source>
</evidence>
<feature type="compositionally biased region" description="Basic and acidic residues" evidence="5">
    <location>
        <begin position="2147"/>
        <end position="2159"/>
    </location>
</feature>
<dbReference type="GO" id="GO:0031267">
    <property type="term" value="F:small GTPase binding"/>
    <property type="evidence" value="ECO:0000318"/>
    <property type="project" value="GO_Central"/>
</dbReference>
<feature type="region of interest" description="Disordered" evidence="5">
    <location>
        <begin position="2141"/>
        <end position="2261"/>
    </location>
</feature>
<comment type="similarity">
    <text evidence="4">Belongs to the DOCK family.</text>
</comment>
<feature type="region of interest" description="Disordered" evidence="5">
    <location>
        <begin position="625"/>
        <end position="650"/>
    </location>
</feature>
<feature type="compositionally biased region" description="Low complexity" evidence="5">
    <location>
        <begin position="2203"/>
        <end position="2214"/>
    </location>
</feature>
<feature type="compositionally biased region" description="Low complexity" evidence="5">
    <location>
        <begin position="630"/>
        <end position="643"/>
    </location>
</feature>
<dbReference type="EMBL" id="AE017349">
    <property type="protein sequence ID" value="AAW45721.2"/>
    <property type="molecule type" value="Genomic_DNA"/>
</dbReference>
<proteinExistence type="inferred from homology"/>
<keyword evidence="3" id="KW-0597">Phosphoprotein</keyword>
<dbReference type="PaxDb" id="214684-Q5KB45"/>
<dbReference type="InterPro" id="IPR043161">
    <property type="entry name" value="DOCK_C_lobe_A"/>
</dbReference>
<feature type="domain" description="C2 DOCK-type" evidence="6">
    <location>
        <begin position="767"/>
        <end position="962"/>
    </location>
</feature>
<dbReference type="PANTHER" id="PTHR45653">
    <property type="entry name" value="DEDICATOR OF CYTOKINESIS"/>
    <property type="match status" value="1"/>
</dbReference>
<evidence type="ECO:0000256" key="2">
    <source>
        <dbReference type="ARBA" id="ARBA00022490"/>
    </source>
</evidence>
<dbReference type="CDD" id="cd08679">
    <property type="entry name" value="C2_DOCK180_related"/>
    <property type="match status" value="1"/>
</dbReference>
<evidence type="ECO:0000259" key="6">
    <source>
        <dbReference type="PROSITE" id="PS51650"/>
    </source>
</evidence>
<dbReference type="InterPro" id="IPR042455">
    <property type="entry name" value="DOCK_N_sub1"/>
</dbReference>